<evidence type="ECO:0000313" key="2">
    <source>
        <dbReference type="Proteomes" id="UP000008703"/>
    </source>
</evidence>
<keyword evidence="1" id="KW-0614">Plasmid</keyword>
<proteinExistence type="predicted"/>
<dbReference type="Proteomes" id="UP000008703">
    <property type="component" value="Plasmid pSTRVI02"/>
</dbReference>
<geneLocation type="plasmid" evidence="1 2">
    <name>pSTRVI02</name>
</geneLocation>
<accession>G2PHU5</accession>
<reference evidence="1" key="1">
    <citation type="submission" date="2011-08" db="EMBL/GenBank/DDBJ databases">
        <title>Complete sequence of plasmid 2 of Streptomyces violaceusniger Tu 4113.</title>
        <authorList>
            <consortium name="US DOE Joint Genome Institute"/>
            <person name="Lucas S."/>
            <person name="Han J."/>
            <person name="Lapidus A."/>
            <person name="Cheng J.-F."/>
            <person name="Goodwin L."/>
            <person name="Pitluck S."/>
            <person name="Peters L."/>
            <person name="Ivanova N."/>
            <person name="Daligault H."/>
            <person name="Detter J.C."/>
            <person name="Han C."/>
            <person name="Tapia R."/>
            <person name="Land M."/>
            <person name="Hauser L."/>
            <person name="Kyrpides N."/>
            <person name="Ivanova N."/>
            <person name="Pagani I."/>
            <person name="Hagen A."/>
            <person name="Katz L."/>
            <person name="Fiedler H.-P."/>
            <person name="Keasling J."/>
            <person name="Fortman J."/>
            <person name="Woyke T."/>
        </authorList>
    </citation>
    <scope>NUCLEOTIDE SEQUENCE [LARGE SCALE GENOMIC DNA]</scope>
    <source>
        <strain evidence="1">Tu 4113</strain>
        <plasmid evidence="1">pSTRVI02</plasmid>
    </source>
</reference>
<organism evidence="1 2">
    <name type="scientific">Streptomyces violaceusniger (strain Tu 4113)</name>
    <dbReference type="NCBI Taxonomy" id="653045"/>
    <lineage>
        <taxon>Bacteria</taxon>
        <taxon>Bacillati</taxon>
        <taxon>Actinomycetota</taxon>
        <taxon>Actinomycetes</taxon>
        <taxon>Kitasatosporales</taxon>
        <taxon>Streptomycetaceae</taxon>
        <taxon>Streptomyces</taxon>
        <taxon>Streptomyces violaceusniger group</taxon>
    </lineage>
</organism>
<evidence type="ECO:0000313" key="1">
    <source>
        <dbReference type="EMBL" id="AEM88896.1"/>
    </source>
</evidence>
<dbReference type="RefSeq" id="WP_014043831.1">
    <property type="nucleotide sequence ID" value="NC_015952.1"/>
</dbReference>
<name>G2PHU5_STRV4</name>
<protein>
    <submittedName>
        <fullName evidence="1">Uncharacterized protein</fullName>
    </submittedName>
</protein>
<keyword evidence="2" id="KW-1185">Reference proteome</keyword>
<sequence>MIEATPICPQYRFTVPVAQLNHVTACHRSLLMEDGVRPDTLPLPLPVVLAPPGQPVPRIPFGVIEDVAIGSGRLWASGVLHSQDDIALRDWVGALRLGSAAFALDLDQTESQTINAGDRQIRVFTHWRLTGLTVRLGAPIWTAPGDIDIKPMTSMERRTWHPKTRETEPR</sequence>
<dbReference type="EMBL" id="CP002996">
    <property type="protein sequence ID" value="AEM88896.1"/>
    <property type="molecule type" value="Genomic_DNA"/>
</dbReference>
<gene>
    <name evidence="1" type="ORF">Strvi_0120</name>
</gene>
<dbReference type="AlphaFoldDB" id="G2PHU5"/>
<dbReference type="HOGENOM" id="CLU_1569860_0_0_11"/>
<dbReference type="KEGG" id="svl:Strvi_0120"/>